<keyword evidence="3" id="KW-1003">Cell membrane</keyword>
<gene>
    <name evidence="11" type="ORF">H8D96_06820</name>
</gene>
<evidence type="ECO:0000313" key="11">
    <source>
        <dbReference type="EMBL" id="MBC8431616.1"/>
    </source>
</evidence>
<comment type="similarity">
    <text evidence="2">Belongs to the CN hydrolase family. Apolipoprotein N-acyltransferase subfamily.</text>
</comment>
<keyword evidence="8" id="KW-0012">Acyltransferase</keyword>
<evidence type="ECO:0000256" key="4">
    <source>
        <dbReference type="ARBA" id="ARBA00022679"/>
    </source>
</evidence>
<evidence type="ECO:0000256" key="3">
    <source>
        <dbReference type="ARBA" id="ARBA00022475"/>
    </source>
</evidence>
<dbReference type="Proteomes" id="UP000605201">
    <property type="component" value="Unassembled WGS sequence"/>
</dbReference>
<evidence type="ECO:0000259" key="10">
    <source>
        <dbReference type="PROSITE" id="PS50263"/>
    </source>
</evidence>
<dbReference type="InterPro" id="IPR045378">
    <property type="entry name" value="LNT_N"/>
</dbReference>
<evidence type="ECO:0000256" key="7">
    <source>
        <dbReference type="ARBA" id="ARBA00023136"/>
    </source>
</evidence>
<feature type="transmembrane region" description="Helical" evidence="9">
    <location>
        <begin position="118"/>
        <end position="135"/>
    </location>
</feature>
<dbReference type="GO" id="GO:0042158">
    <property type="term" value="P:lipoprotein biosynthetic process"/>
    <property type="evidence" value="ECO:0007669"/>
    <property type="project" value="InterPro"/>
</dbReference>
<protein>
    <submittedName>
        <fullName evidence="11">Apolipoprotein N-acyltransferase</fullName>
    </submittedName>
</protein>
<feature type="transmembrane region" description="Helical" evidence="9">
    <location>
        <begin position="84"/>
        <end position="106"/>
    </location>
</feature>
<dbReference type="PROSITE" id="PS50263">
    <property type="entry name" value="CN_HYDROLASE"/>
    <property type="match status" value="1"/>
</dbReference>
<dbReference type="SUPFAM" id="SSF56317">
    <property type="entry name" value="Carbon-nitrogen hydrolase"/>
    <property type="match status" value="1"/>
</dbReference>
<evidence type="ECO:0000256" key="1">
    <source>
        <dbReference type="ARBA" id="ARBA00004651"/>
    </source>
</evidence>
<keyword evidence="5 9" id="KW-0812">Transmembrane</keyword>
<dbReference type="AlphaFoldDB" id="A0A8J6TLP5"/>
<name>A0A8J6TLP5_9BACT</name>
<comment type="caution">
    <text evidence="11">The sequence shown here is derived from an EMBL/GenBank/DDBJ whole genome shotgun (WGS) entry which is preliminary data.</text>
</comment>
<feature type="domain" description="CN hydrolase" evidence="10">
    <location>
        <begin position="243"/>
        <end position="465"/>
    </location>
</feature>
<evidence type="ECO:0000313" key="12">
    <source>
        <dbReference type="Proteomes" id="UP000605201"/>
    </source>
</evidence>
<keyword evidence="7 9" id="KW-0472">Membrane</keyword>
<feature type="transmembrane region" description="Helical" evidence="9">
    <location>
        <begin position="12"/>
        <end position="30"/>
    </location>
</feature>
<dbReference type="PANTHER" id="PTHR38686:SF1">
    <property type="entry name" value="APOLIPOPROTEIN N-ACYLTRANSFERASE"/>
    <property type="match status" value="1"/>
</dbReference>
<keyword evidence="6 9" id="KW-1133">Transmembrane helix</keyword>
<sequence length="502" mass="55174">MIVAASGNNRRSFLIGMGASAISGVLTAASMPNFDLSFLGWIALVPLLLAIEALPKASPTTLAIPFGLIWSIAVHNWYPNMFGQVLGCFLIFAVGSWYAMLIGLGIRLQRRMSGAFRLLALPVLWTAFEFVKYIAPVVENWWFVLLAKSQWRFPPALQILSVTGFPGLTFLVMLSNVALVFLLLRAWRDHKLDRSSAAALMIVISVVVWGAVKIPKPPQETFSIAATVDLANQDLEIQKLSHLPAGKEGYYTDTPEMSQAIFDVNAELTRKVVDTKGAFVVWPENEFADADDPRFIGQLGALAKELGAYIVADVVWRAPTGMHDTALMVGPEGKEMGRRAKINTTDGEERNGFVPGPRDFPVFDTPHGKVGIGVCWDRHRLWITRELARAGAKIVLMPVDDDFNHSRWFPAFHASDSVFRAVENRVAFGLGSTSGVSLVVDPYGRVMAESGINEREAIIGKTFTVSGRTLYTRVGDWFGWLMVVGVVAMVGTVVFGKLRDTN</sequence>
<feature type="transmembrane region" description="Helical" evidence="9">
    <location>
        <begin position="477"/>
        <end position="496"/>
    </location>
</feature>
<comment type="subcellular location">
    <subcellularLocation>
        <location evidence="1">Cell membrane</location>
        <topology evidence="1">Multi-pass membrane protein</topology>
    </subcellularLocation>
</comment>
<dbReference type="InterPro" id="IPR036526">
    <property type="entry name" value="C-N_Hydrolase_sf"/>
</dbReference>
<feature type="transmembrane region" description="Helical" evidence="9">
    <location>
        <begin position="155"/>
        <end position="184"/>
    </location>
</feature>
<evidence type="ECO:0000256" key="9">
    <source>
        <dbReference type="SAM" id="Phobius"/>
    </source>
</evidence>
<evidence type="ECO:0000256" key="5">
    <source>
        <dbReference type="ARBA" id="ARBA00022692"/>
    </source>
</evidence>
<dbReference type="Pfam" id="PF20154">
    <property type="entry name" value="LNT_N"/>
    <property type="match status" value="1"/>
</dbReference>
<dbReference type="GO" id="GO:0005886">
    <property type="term" value="C:plasma membrane"/>
    <property type="evidence" value="ECO:0007669"/>
    <property type="project" value="UniProtKB-SubCell"/>
</dbReference>
<dbReference type="Gene3D" id="3.60.110.10">
    <property type="entry name" value="Carbon-nitrogen hydrolase"/>
    <property type="match status" value="1"/>
</dbReference>
<dbReference type="Pfam" id="PF00795">
    <property type="entry name" value="CN_hydrolase"/>
    <property type="match status" value="1"/>
</dbReference>
<dbReference type="InterPro" id="IPR003010">
    <property type="entry name" value="C-N_Hydrolase"/>
</dbReference>
<accession>A0A8J6TLP5</accession>
<evidence type="ECO:0000256" key="6">
    <source>
        <dbReference type="ARBA" id="ARBA00022989"/>
    </source>
</evidence>
<dbReference type="InterPro" id="IPR004563">
    <property type="entry name" value="Apolipo_AcylTrfase"/>
</dbReference>
<evidence type="ECO:0000256" key="2">
    <source>
        <dbReference type="ARBA" id="ARBA00010065"/>
    </source>
</evidence>
<dbReference type="CDD" id="cd07197">
    <property type="entry name" value="nitrilase"/>
    <property type="match status" value="1"/>
</dbReference>
<keyword evidence="4" id="KW-0808">Transferase</keyword>
<proteinExistence type="inferred from homology"/>
<reference evidence="11 12" key="1">
    <citation type="submission" date="2020-08" db="EMBL/GenBank/DDBJ databases">
        <title>Bridging the membrane lipid divide: bacteria of the FCB group superphylum have the potential to synthesize archaeal ether lipids.</title>
        <authorList>
            <person name="Villanueva L."/>
            <person name="Von Meijenfeldt F.A.B."/>
            <person name="Westbye A.B."/>
            <person name="Yadav S."/>
            <person name="Hopmans E.C."/>
            <person name="Dutilh B.E."/>
            <person name="Sinninghe Damste J.S."/>
        </authorList>
    </citation>
    <scope>NUCLEOTIDE SEQUENCE [LARGE SCALE GENOMIC DNA]</scope>
    <source>
        <strain evidence="11">NIOZ-UU17</strain>
    </source>
</reference>
<evidence type="ECO:0000256" key="8">
    <source>
        <dbReference type="ARBA" id="ARBA00023315"/>
    </source>
</evidence>
<feature type="transmembrane region" description="Helical" evidence="9">
    <location>
        <begin position="196"/>
        <end position="212"/>
    </location>
</feature>
<dbReference type="GO" id="GO:0016410">
    <property type="term" value="F:N-acyltransferase activity"/>
    <property type="evidence" value="ECO:0007669"/>
    <property type="project" value="InterPro"/>
</dbReference>
<dbReference type="PANTHER" id="PTHR38686">
    <property type="entry name" value="APOLIPOPROTEIN N-ACYLTRANSFERASE"/>
    <property type="match status" value="1"/>
</dbReference>
<organism evidence="11 12">
    <name type="scientific">Candidatus Desulfatibia vada</name>
    <dbReference type="NCBI Taxonomy" id="2841696"/>
    <lineage>
        <taxon>Bacteria</taxon>
        <taxon>Pseudomonadati</taxon>
        <taxon>Thermodesulfobacteriota</taxon>
        <taxon>Desulfobacteria</taxon>
        <taxon>Desulfobacterales</taxon>
        <taxon>Desulfobacterales incertae sedis</taxon>
        <taxon>Candidatus Desulfatibia</taxon>
    </lineage>
</organism>
<dbReference type="EMBL" id="JACNIG010000159">
    <property type="protein sequence ID" value="MBC8431616.1"/>
    <property type="molecule type" value="Genomic_DNA"/>
</dbReference>